<dbReference type="GeneID" id="70290354"/>
<proteinExistence type="predicted"/>
<feature type="region of interest" description="Disordered" evidence="1">
    <location>
        <begin position="262"/>
        <end position="302"/>
    </location>
</feature>
<dbReference type="Proteomes" id="UP000887229">
    <property type="component" value="Unassembled WGS sequence"/>
</dbReference>
<feature type="compositionally biased region" description="Polar residues" evidence="1">
    <location>
        <begin position="281"/>
        <end position="292"/>
    </location>
</feature>
<evidence type="ECO:0000313" key="2">
    <source>
        <dbReference type="EMBL" id="KAG9257394.1"/>
    </source>
</evidence>
<feature type="region of interest" description="Disordered" evidence="1">
    <location>
        <begin position="1"/>
        <end position="37"/>
    </location>
</feature>
<feature type="compositionally biased region" description="Pro residues" evidence="1">
    <location>
        <begin position="182"/>
        <end position="194"/>
    </location>
</feature>
<feature type="region of interest" description="Disordered" evidence="1">
    <location>
        <begin position="179"/>
        <end position="207"/>
    </location>
</feature>
<gene>
    <name evidence="2" type="ORF">F5Z01DRAFT_385009</name>
</gene>
<feature type="compositionally biased region" description="Basic and acidic residues" evidence="1">
    <location>
        <begin position="415"/>
        <end position="454"/>
    </location>
</feature>
<evidence type="ECO:0000256" key="1">
    <source>
        <dbReference type="SAM" id="MobiDB-lite"/>
    </source>
</evidence>
<reference evidence="2" key="1">
    <citation type="journal article" date="2021" name="IMA Fungus">
        <title>Genomic characterization of three marine fungi, including Emericellopsis atlantica sp. nov. with signatures of a generalist lifestyle and marine biomass degradation.</title>
        <authorList>
            <person name="Hagestad O.C."/>
            <person name="Hou L."/>
            <person name="Andersen J.H."/>
            <person name="Hansen E.H."/>
            <person name="Altermark B."/>
            <person name="Li C."/>
            <person name="Kuhnert E."/>
            <person name="Cox R.J."/>
            <person name="Crous P.W."/>
            <person name="Spatafora J.W."/>
            <person name="Lail K."/>
            <person name="Amirebrahimi M."/>
            <person name="Lipzen A."/>
            <person name="Pangilinan J."/>
            <person name="Andreopoulos W."/>
            <person name="Hayes R.D."/>
            <person name="Ng V."/>
            <person name="Grigoriev I.V."/>
            <person name="Jackson S.A."/>
            <person name="Sutton T.D.S."/>
            <person name="Dobson A.D.W."/>
            <person name="Rama T."/>
        </authorList>
    </citation>
    <scope>NUCLEOTIDE SEQUENCE</scope>
    <source>
        <strain evidence="2">TS7</strain>
    </source>
</reference>
<dbReference type="OrthoDB" id="5206740at2759"/>
<dbReference type="RefSeq" id="XP_046121318.1">
    <property type="nucleotide sequence ID" value="XM_046259451.1"/>
</dbReference>
<feature type="compositionally biased region" description="Basic and acidic residues" evidence="1">
    <location>
        <begin position="332"/>
        <end position="346"/>
    </location>
</feature>
<feature type="region of interest" description="Disordered" evidence="1">
    <location>
        <begin position="332"/>
        <end position="462"/>
    </location>
</feature>
<protein>
    <submittedName>
        <fullName evidence="2">Uncharacterized protein</fullName>
    </submittedName>
</protein>
<dbReference type="EMBL" id="MU251245">
    <property type="protein sequence ID" value="KAG9257394.1"/>
    <property type="molecule type" value="Genomic_DNA"/>
</dbReference>
<comment type="caution">
    <text evidence="2">The sequence shown here is derived from an EMBL/GenBank/DDBJ whole genome shotgun (WGS) entry which is preliminary data.</text>
</comment>
<accession>A0A9P7ZSC1</accession>
<name>A0A9P7ZSC1_9HYPO</name>
<keyword evidence="3" id="KW-1185">Reference proteome</keyword>
<organism evidence="2 3">
    <name type="scientific">Emericellopsis atlantica</name>
    <dbReference type="NCBI Taxonomy" id="2614577"/>
    <lineage>
        <taxon>Eukaryota</taxon>
        <taxon>Fungi</taxon>
        <taxon>Dikarya</taxon>
        <taxon>Ascomycota</taxon>
        <taxon>Pezizomycotina</taxon>
        <taxon>Sordariomycetes</taxon>
        <taxon>Hypocreomycetidae</taxon>
        <taxon>Hypocreales</taxon>
        <taxon>Bionectriaceae</taxon>
        <taxon>Emericellopsis</taxon>
    </lineage>
</organism>
<evidence type="ECO:0000313" key="3">
    <source>
        <dbReference type="Proteomes" id="UP000887229"/>
    </source>
</evidence>
<dbReference type="AlphaFoldDB" id="A0A9P7ZSC1"/>
<sequence length="462" mass="51331">MSFQQGAPKKPRLSLKIKTSCEPAARPRPQVDPSDPTAFNTLSNAYVTAIERSTPLTAINTLQAFSLNTPVEHQDSRLRVHTPFVARYPETPLSAHPQSPRVMEMSFPSTMAATPPMSGTTDSNESKVFTFSVADTGEQPQAKPTDDRKGKSRVLPYISTNHLRCPPYTQPQVLHSILRNSPLPPKTAIPPPSPRRQSLRLQEKAARRVGYTSPLEQTIVTNKYTRSHIDLLSAEPSPSSPSMTAPASQEPLDAVLSFTSNEIQDGGQTPGPFEETRRRVTGSTAVPLSPSSPMGIRKRKKKEKKRRWVWTIGQDEEQSQEVGGTLAAMRREVANERKDEQDDRRTPIAFPPDLDRDELPTPSVESSDSAWSEMRDVEMTDSSSVVSEDRLSVARSDTDPDVKTPIAPRRSFGTEQKRDTPIPELSGSRRDTPVPPEHMKRDTPVPPELVKRDTPIPPEYQN</sequence>
<feature type="compositionally biased region" description="Basic and acidic residues" evidence="1">
    <location>
        <begin position="387"/>
        <end position="402"/>
    </location>
</feature>